<keyword evidence="8" id="KW-1185">Reference proteome</keyword>
<feature type="compositionally biased region" description="Basic and acidic residues" evidence="6">
    <location>
        <begin position="193"/>
        <end position="207"/>
    </location>
</feature>
<evidence type="ECO:0000313" key="8">
    <source>
        <dbReference type="Proteomes" id="UP000015388"/>
    </source>
</evidence>
<dbReference type="InterPro" id="IPR036373">
    <property type="entry name" value="Ribosomal_bL17_sf"/>
</dbReference>
<dbReference type="KEGG" id="cmd:B841_02690"/>
<dbReference type="PANTHER" id="PTHR14413:SF16">
    <property type="entry name" value="LARGE RIBOSOMAL SUBUNIT PROTEIN BL17M"/>
    <property type="match status" value="1"/>
</dbReference>
<name>S5TGK5_9CORY</name>
<dbReference type="NCBIfam" id="TIGR00059">
    <property type="entry name" value="L17"/>
    <property type="match status" value="1"/>
</dbReference>
<dbReference type="EMBL" id="CP003924">
    <property type="protein sequence ID" value="AGS34021.1"/>
    <property type="molecule type" value="Genomic_DNA"/>
</dbReference>
<gene>
    <name evidence="4 7" type="primary">rplQ</name>
    <name evidence="7" type="ORF">B841_02690</name>
</gene>
<proteinExistence type="inferred from homology"/>
<dbReference type="GO" id="GO:0003735">
    <property type="term" value="F:structural constituent of ribosome"/>
    <property type="evidence" value="ECO:0007669"/>
    <property type="project" value="InterPro"/>
</dbReference>
<dbReference type="GO" id="GO:0022625">
    <property type="term" value="C:cytosolic large ribosomal subunit"/>
    <property type="evidence" value="ECO:0007669"/>
    <property type="project" value="TreeGrafter"/>
</dbReference>
<comment type="similarity">
    <text evidence="1 4 5">Belongs to the bacterial ribosomal protein bL17 family.</text>
</comment>
<dbReference type="Pfam" id="PF01196">
    <property type="entry name" value="Ribosomal_L17"/>
    <property type="match status" value="1"/>
</dbReference>
<reference evidence="7 8" key="1">
    <citation type="submission" date="2012-11" db="EMBL/GenBank/DDBJ databases">
        <title>The complete genome sequence of Corynebacterium maris Coryn-1 (=DSM 45190).</title>
        <authorList>
            <person name="Schaffert L."/>
            <person name="Albersmeier A."/>
            <person name="Kalinowski J."/>
            <person name="Ruckert C."/>
        </authorList>
    </citation>
    <scope>NUCLEOTIDE SEQUENCE [LARGE SCALE GENOMIC DNA]</scope>
    <source>
        <strain evidence="8">Coryn-1</strain>
    </source>
</reference>
<protein>
    <recommendedName>
        <fullName evidence="4">Large ribosomal subunit protein bL17</fullName>
    </recommendedName>
</protein>
<dbReference type="HAMAP" id="MF_01368">
    <property type="entry name" value="Ribosomal_bL17"/>
    <property type="match status" value="1"/>
</dbReference>
<feature type="compositionally biased region" description="Acidic residues" evidence="6">
    <location>
        <begin position="162"/>
        <end position="177"/>
    </location>
</feature>
<evidence type="ECO:0000256" key="1">
    <source>
        <dbReference type="ARBA" id="ARBA00008777"/>
    </source>
</evidence>
<dbReference type="HOGENOM" id="CLU_074407_0_0_11"/>
<dbReference type="InterPro" id="IPR000456">
    <property type="entry name" value="Ribosomal_bL17"/>
</dbReference>
<dbReference type="PROSITE" id="PS01167">
    <property type="entry name" value="RIBOSOMAL_L17"/>
    <property type="match status" value="1"/>
</dbReference>
<dbReference type="Proteomes" id="UP000015388">
    <property type="component" value="Chromosome"/>
</dbReference>
<evidence type="ECO:0000256" key="6">
    <source>
        <dbReference type="SAM" id="MobiDB-lite"/>
    </source>
</evidence>
<keyword evidence="2 4" id="KW-0689">Ribosomal protein</keyword>
<dbReference type="eggNOG" id="COG0203">
    <property type="taxonomic scope" value="Bacteria"/>
</dbReference>
<dbReference type="InterPro" id="IPR047859">
    <property type="entry name" value="Ribosomal_bL17_CS"/>
</dbReference>
<sequence length="207" mass="22147">MPTPKKGARLGGSPQHQKSILSNMTAQLLEHGAIKTTDAKAKVLRPYVEKLITKAKSGTVADRRLVMKHLPQKDVVNYLFDELAPKFENRAGGYTRIIKLENRPGDNAPVSQISLVLEETVSTEAARATRAAASKQAEADAEIDTDAEAPAEENVSKKDNEPAEDASEVATESDEPAAEAGAPADDSAETVEAEEKAAEAEQDAQDK</sequence>
<evidence type="ECO:0000256" key="2">
    <source>
        <dbReference type="ARBA" id="ARBA00022980"/>
    </source>
</evidence>
<organism evidence="7 8">
    <name type="scientific">Corynebacterium maris DSM 45190</name>
    <dbReference type="NCBI Taxonomy" id="1224163"/>
    <lineage>
        <taxon>Bacteria</taxon>
        <taxon>Bacillati</taxon>
        <taxon>Actinomycetota</taxon>
        <taxon>Actinomycetes</taxon>
        <taxon>Mycobacteriales</taxon>
        <taxon>Corynebacteriaceae</taxon>
        <taxon>Corynebacterium</taxon>
    </lineage>
</organism>
<feature type="compositionally biased region" description="Acidic residues" evidence="6">
    <location>
        <begin position="139"/>
        <end position="151"/>
    </location>
</feature>
<feature type="region of interest" description="Disordered" evidence="6">
    <location>
        <begin position="128"/>
        <end position="207"/>
    </location>
</feature>
<accession>S5TGK5</accession>
<comment type="subunit">
    <text evidence="4">Part of the 50S ribosomal subunit. Contacts protein L32.</text>
</comment>
<dbReference type="Gene3D" id="3.90.1030.10">
    <property type="entry name" value="Ribosomal protein L17"/>
    <property type="match status" value="1"/>
</dbReference>
<dbReference type="SUPFAM" id="SSF64263">
    <property type="entry name" value="Prokaryotic ribosomal protein L17"/>
    <property type="match status" value="1"/>
</dbReference>
<dbReference type="PANTHER" id="PTHR14413">
    <property type="entry name" value="RIBOSOMAL PROTEIN L17"/>
    <property type="match status" value="1"/>
</dbReference>
<dbReference type="GO" id="GO:0006412">
    <property type="term" value="P:translation"/>
    <property type="evidence" value="ECO:0007669"/>
    <property type="project" value="UniProtKB-UniRule"/>
</dbReference>
<dbReference type="PATRIC" id="fig|1224163.3.peg.541"/>
<evidence type="ECO:0000313" key="7">
    <source>
        <dbReference type="EMBL" id="AGS34021.1"/>
    </source>
</evidence>
<dbReference type="OrthoDB" id="9809073at2"/>
<dbReference type="STRING" id="1224163.B841_02690"/>
<dbReference type="RefSeq" id="WP_020933954.1">
    <property type="nucleotide sequence ID" value="NC_021915.1"/>
</dbReference>
<evidence type="ECO:0000256" key="4">
    <source>
        <dbReference type="HAMAP-Rule" id="MF_01368"/>
    </source>
</evidence>
<dbReference type="AlphaFoldDB" id="S5TGK5"/>
<keyword evidence="3 4" id="KW-0687">Ribonucleoprotein</keyword>
<evidence type="ECO:0000256" key="5">
    <source>
        <dbReference type="RuleBase" id="RU000660"/>
    </source>
</evidence>
<evidence type="ECO:0000256" key="3">
    <source>
        <dbReference type="ARBA" id="ARBA00023274"/>
    </source>
</evidence>